<feature type="transmembrane region" description="Helical" evidence="8">
    <location>
        <begin position="16"/>
        <end position="40"/>
    </location>
</feature>
<evidence type="ECO:0000256" key="3">
    <source>
        <dbReference type="ARBA" id="ARBA00022475"/>
    </source>
</evidence>
<evidence type="ECO:0000256" key="2">
    <source>
        <dbReference type="ARBA" id="ARBA00022448"/>
    </source>
</evidence>
<dbReference type="InterPro" id="IPR005829">
    <property type="entry name" value="Sugar_transporter_CS"/>
</dbReference>
<feature type="region of interest" description="Disordered" evidence="7">
    <location>
        <begin position="197"/>
        <end position="217"/>
    </location>
</feature>
<evidence type="ECO:0000256" key="1">
    <source>
        <dbReference type="ARBA" id="ARBA00004651"/>
    </source>
</evidence>
<feature type="transmembrane region" description="Helical" evidence="8">
    <location>
        <begin position="355"/>
        <end position="376"/>
    </location>
</feature>
<dbReference type="InterPro" id="IPR036259">
    <property type="entry name" value="MFS_trans_sf"/>
</dbReference>
<evidence type="ECO:0000313" key="10">
    <source>
        <dbReference type="EMBL" id="GAA5177836.1"/>
    </source>
</evidence>
<accession>A0ABP9RI82</accession>
<keyword evidence="11" id="KW-1185">Reference proteome</keyword>
<gene>
    <name evidence="10" type="ORF">GCM10023322_03510</name>
</gene>
<evidence type="ECO:0000256" key="8">
    <source>
        <dbReference type="SAM" id="Phobius"/>
    </source>
</evidence>
<keyword evidence="4 8" id="KW-0812">Transmembrane</keyword>
<evidence type="ECO:0000259" key="9">
    <source>
        <dbReference type="PROSITE" id="PS50850"/>
    </source>
</evidence>
<keyword evidence="3" id="KW-1003">Cell membrane</keyword>
<name>A0ABP9RI82_9ACTN</name>
<evidence type="ECO:0000256" key="5">
    <source>
        <dbReference type="ARBA" id="ARBA00022989"/>
    </source>
</evidence>
<protein>
    <submittedName>
        <fullName evidence="10">MFS transporter</fullName>
    </submittedName>
</protein>
<feature type="transmembrane region" description="Helical" evidence="8">
    <location>
        <begin position="46"/>
        <end position="69"/>
    </location>
</feature>
<dbReference type="EMBL" id="BAABJQ010000001">
    <property type="protein sequence ID" value="GAA5177836.1"/>
    <property type="molecule type" value="Genomic_DNA"/>
</dbReference>
<evidence type="ECO:0000256" key="4">
    <source>
        <dbReference type="ARBA" id="ARBA00022692"/>
    </source>
</evidence>
<keyword evidence="5 8" id="KW-1133">Transmembrane helix</keyword>
<evidence type="ECO:0000256" key="7">
    <source>
        <dbReference type="SAM" id="MobiDB-lite"/>
    </source>
</evidence>
<sequence>MRAWLRSTAGGLSRTYWVIWSGILVNRAGGFAVLFLTLYLTGPRHLTPSLAGTIVGGYGVGAAGGTMLGGVLADRWGRRRTLLLAYFTGSAVLLALALAKNLGAIAACVVLMGAAQGMPQPAFVAAIVDITPEADRPRAFNLQFWAFNLGQAAAGLIAGAVARLSFVLLFAADATSTLITAILILLWVPESVPHRSGPEDRVAAGGGPGPGPGPGPARAGVRLALTDRIFMVFVGLTLLQAVLSAQNTSILPLSMTADHIPPAGYGLLMSLAGLLIVAGQLFVPGLIRGLLHGRVLALSLGLLALGYGALTFAGSLAFYLACAAVWTVGAMLGAPANATIISDLAPPAVRARYQAVFYLTFSLASFIAPALGGISWQYLGSWHWLLCAGVGLVACVGHLVASPARERQVARRAAERAAATPKRRALVDGRS</sequence>
<feature type="domain" description="Major facilitator superfamily (MFS) profile" evidence="9">
    <location>
        <begin position="15"/>
        <end position="406"/>
    </location>
</feature>
<reference evidence="11" key="1">
    <citation type="journal article" date="2019" name="Int. J. Syst. Evol. Microbiol.">
        <title>The Global Catalogue of Microorganisms (GCM) 10K type strain sequencing project: providing services to taxonomists for standard genome sequencing and annotation.</title>
        <authorList>
            <consortium name="The Broad Institute Genomics Platform"/>
            <consortium name="The Broad Institute Genome Sequencing Center for Infectious Disease"/>
            <person name="Wu L."/>
            <person name="Ma J."/>
        </authorList>
    </citation>
    <scope>NUCLEOTIDE SEQUENCE [LARGE SCALE GENOMIC DNA]</scope>
    <source>
        <strain evidence="11">JCM 18304</strain>
    </source>
</reference>
<comment type="caution">
    <text evidence="10">The sequence shown here is derived from an EMBL/GenBank/DDBJ whole genome shotgun (WGS) entry which is preliminary data.</text>
</comment>
<dbReference type="Proteomes" id="UP001501570">
    <property type="component" value="Unassembled WGS sequence"/>
</dbReference>
<dbReference type="PANTHER" id="PTHR23517:SF2">
    <property type="entry name" value="MULTIDRUG RESISTANCE PROTEIN MDTH"/>
    <property type="match status" value="1"/>
</dbReference>
<feature type="transmembrane region" description="Helical" evidence="8">
    <location>
        <begin position="167"/>
        <end position="188"/>
    </location>
</feature>
<comment type="subcellular location">
    <subcellularLocation>
        <location evidence="1">Cell membrane</location>
        <topology evidence="1">Multi-pass membrane protein</topology>
    </subcellularLocation>
</comment>
<dbReference type="InterPro" id="IPR050171">
    <property type="entry name" value="MFS_Transporters"/>
</dbReference>
<dbReference type="InterPro" id="IPR020846">
    <property type="entry name" value="MFS_dom"/>
</dbReference>
<evidence type="ECO:0000313" key="11">
    <source>
        <dbReference type="Proteomes" id="UP001501570"/>
    </source>
</evidence>
<dbReference type="Pfam" id="PF07690">
    <property type="entry name" value="MFS_1"/>
    <property type="match status" value="2"/>
</dbReference>
<evidence type="ECO:0000256" key="6">
    <source>
        <dbReference type="ARBA" id="ARBA00023136"/>
    </source>
</evidence>
<feature type="transmembrane region" description="Helical" evidence="8">
    <location>
        <begin position="382"/>
        <end position="401"/>
    </location>
</feature>
<keyword evidence="2" id="KW-0813">Transport</keyword>
<feature type="transmembrane region" description="Helical" evidence="8">
    <location>
        <begin position="225"/>
        <end position="243"/>
    </location>
</feature>
<dbReference type="PANTHER" id="PTHR23517">
    <property type="entry name" value="RESISTANCE PROTEIN MDTM, PUTATIVE-RELATED-RELATED"/>
    <property type="match status" value="1"/>
</dbReference>
<proteinExistence type="predicted"/>
<keyword evidence="6 8" id="KW-0472">Membrane</keyword>
<feature type="transmembrane region" description="Helical" evidence="8">
    <location>
        <begin position="263"/>
        <end position="283"/>
    </location>
</feature>
<dbReference type="SUPFAM" id="SSF103473">
    <property type="entry name" value="MFS general substrate transporter"/>
    <property type="match status" value="1"/>
</dbReference>
<dbReference type="InterPro" id="IPR011701">
    <property type="entry name" value="MFS"/>
</dbReference>
<dbReference type="PROSITE" id="PS00216">
    <property type="entry name" value="SUGAR_TRANSPORT_1"/>
    <property type="match status" value="1"/>
</dbReference>
<feature type="transmembrane region" description="Helical" evidence="8">
    <location>
        <begin position="140"/>
        <end position="161"/>
    </location>
</feature>
<dbReference type="RefSeq" id="WP_345625362.1">
    <property type="nucleotide sequence ID" value="NZ_BAABJQ010000001.1"/>
</dbReference>
<organism evidence="10 11">
    <name type="scientific">Rugosimonospora acidiphila</name>
    <dbReference type="NCBI Taxonomy" id="556531"/>
    <lineage>
        <taxon>Bacteria</taxon>
        <taxon>Bacillati</taxon>
        <taxon>Actinomycetota</taxon>
        <taxon>Actinomycetes</taxon>
        <taxon>Micromonosporales</taxon>
        <taxon>Micromonosporaceae</taxon>
        <taxon>Rugosimonospora</taxon>
    </lineage>
</organism>
<dbReference type="Gene3D" id="1.20.1250.20">
    <property type="entry name" value="MFS general substrate transporter like domains"/>
    <property type="match status" value="1"/>
</dbReference>
<dbReference type="PROSITE" id="PS50850">
    <property type="entry name" value="MFS"/>
    <property type="match status" value="1"/>
</dbReference>